<dbReference type="InterPro" id="IPR011013">
    <property type="entry name" value="Gal_mutarotase_sf_dom"/>
</dbReference>
<comment type="caution">
    <text evidence="1">The sequence shown here is derived from an EMBL/GenBank/DDBJ whole genome shotgun (WGS) entry which is preliminary data.</text>
</comment>
<dbReference type="Proteomes" id="UP001597362">
    <property type="component" value="Unassembled WGS sequence"/>
</dbReference>
<dbReference type="EMBL" id="JBHUHO010000031">
    <property type="protein sequence ID" value="MFD2116682.1"/>
    <property type="molecule type" value="Genomic_DNA"/>
</dbReference>
<dbReference type="RefSeq" id="WP_377773106.1">
    <property type="nucleotide sequence ID" value="NZ_JBHUHO010000031.1"/>
</dbReference>
<keyword evidence="2" id="KW-1185">Reference proteome</keyword>
<dbReference type="Gene3D" id="2.70.98.10">
    <property type="match status" value="1"/>
</dbReference>
<dbReference type="CDD" id="cd01081">
    <property type="entry name" value="Aldose_epim"/>
    <property type="match status" value="1"/>
</dbReference>
<gene>
    <name evidence="1" type="ORF">ACFSJH_13215</name>
</gene>
<dbReference type="InterPro" id="IPR008183">
    <property type="entry name" value="Aldose_1/G6P_1-epimerase"/>
</dbReference>
<sequence>MSKQTSGQAYEQPFHDEPALWLTWGNYEAAVLPNIGANLIAFRDTSKQISFLREPAAEEMEDFRQRPVLHGVPLLFPPNRYEDGTFTWNGITYTFPVNEEKTHNHLHGFFSDATFIVEDLGTSKTESYAVLSITIDENHPIYSYLPHHFTIRIRYTLSEQGLLMHVQVHNIGTNAMPCLIGFHTTLNAPFDPNSSHEDYKFTVTAGKRWELNERMLPTGQTQPLTAAEQQMKTDGVSPFFAAMDNHYSAEPHNGRNQMRLTDTRTNTTLVYDAGTAYKQWMIYNNNATPGFFCPEPQLNLVNAPNVALDTDKMGLVTLEPASIWEETSRFYVI</sequence>
<name>A0ABW4YM50_9BACL</name>
<proteinExistence type="predicted"/>
<reference evidence="2" key="1">
    <citation type="journal article" date="2019" name="Int. J. Syst. Evol. Microbiol.">
        <title>The Global Catalogue of Microorganisms (GCM) 10K type strain sequencing project: providing services to taxonomists for standard genome sequencing and annotation.</title>
        <authorList>
            <consortium name="The Broad Institute Genomics Platform"/>
            <consortium name="The Broad Institute Genome Sequencing Center for Infectious Disease"/>
            <person name="Wu L."/>
            <person name="Ma J."/>
        </authorList>
    </citation>
    <scope>NUCLEOTIDE SEQUENCE [LARGE SCALE GENOMIC DNA]</scope>
    <source>
        <strain evidence="2">GH52</strain>
    </source>
</reference>
<organism evidence="1 2">
    <name type="scientific">Paenibacillus yanchengensis</name>
    <dbReference type="NCBI Taxonomy" id="2035833"/>
    <lineage>
        <taxon>Bacteria</taxon>
        <taxon>Bacillati</taxon>
        <taxon>Bacillota</taxon>
        <taxon>Bacilli</taxon>
        <taxon>Bacillales</taxon>
        <taxon>Paenibacillaceae</taxon>
        <taxon>Paenibacillus</taxon>
    </lineage>
</organism>
<evidence type="ECO:0000313" key="1">
    <source>
        <dbReference type="EMBL" id="MFD2116682.1"/>
    </source>
</evidence>
<dbReference type="Pfam" id="PF01263">
    <property type="entry name" value="Aldose_epim"/>
    <property type="match status" value="1"/>
</dbReference>
<accession>A0ABW4YM50</accession>
<dbReference type="InterPro" id="IPR014718">
    <property type="entry name" value="GH-type_carb-bd"/>
</dbReference>
<dbReference type="SUPFAM" id="SSF74650">
    <property type="entry name" value="Galactose mutarotase-like"/>
    <property type="match status" value="1"/>
</dbReference>
<protein>
    <submittedName>
        <fullName evidence="1">Aldose 1-epimerase</fullName>
    </submittedName>
</protein>
<evidence type="ECO:0000313" key="2">
    <source>
        <dbReference type="Proteomes" id="UP001597362"/>
    </source>
</evidence>